<dbReference type="RefSeq" id="WP_196103399.1">
    <property type="nucleotide sequence ID" value="NZ_CP064942.1"/>
</dbReference>
<dbReference type="KEGG" id="poz:I0K15_20875"/>
<dbReference type="AlphaFoldDB" id="A0A7S9LSJ9"/>
<dbReference type="InterPro" id="IPR008621">
    <property type="entry name" value="Cbb3-typ_cyt_oxidase_comp"/>
</dbReference>
<name>A0A7S9LSJ9_9RHOB</name>
<keyword evidence="1" id="KW-1133">Transmembrane helix</keyword>
<gene>
    <name evidence="2" type="ORF">I0K15_20875</name>
</gene>
<keyword evidence="3" id="KW-1185">Reference proteome</keyword>
<dbReference type="Pfam" id="PF05545">
    <property type="entry name" value="FixQ"/>
    <property type="match status" value="1"/>
</dbReference>
<protein>
    <submittedName>
        <fullName evidence="2">Cbb3-type cytochrome c oxidase subunit 3</fullName>
    </submittedName>
</protein>
<sequence length="73" mass="8315">MDTYSLLRQFADSWAMLFLLLFFLGVIVWAFRPGSRAGHDECARIPFRHEDKPACTGKCPDCKANALLKELQP</sequence>
<reference evidence="2 3" key="1">
    <citation type="submission" date="2020-11" db="EMBL/GenBank/DDBJ databases">
        <title>Description of Pontivivens ytuae sp. nov. isolated from deep sea sediment of Mariana Trench.</title>
        <authorList>
            <person name="Wang Z."/>
            <person name="Sun Q.-L."/>
            <person name="Xu X.-D."/>
            <person name="Tang Y.-Z."/>
            <person name="Zhang J."/>
        </authorList>
    </citation>
    <scope>NUCLEOTIDE SEQUENCE [LARGE SCALE GENOMIC DNA]</scope>
    <source>
        <strain evidence="2 3">MT2928</strain>
    </source>
</reference>
<evidence type="ECO:0000256" key="1">
    <source>
        <dbReference type="SAM" id="Phobius"/>
    </source>
</evidence>
<evidence type="ECO:0000313" key="3">
    <source>
        <dbReference type="Proteomes" id="UP000594800"/>
    </source>
</evidence>
<accession>A0A7S9LSJ9</accession>
<organism evidence="2 3">
    <name type="scientific">Pontivivens ytuae</name>
    <dbReference type="NCBI Taxonomy" id="2789856"/>
    <lineage>
        <taxon>Bacteria</taxon>
        <taxon>Pseudomonadati</taxon>
        <taxon>Pseudomonadota</taxon>
        <taxon>Alphaproteobacteria</taxon>
        <taxon>Rhodobacterales</taxon>
        <taxon>Paracoccaceae</taxon>
        <taxon>Pontivivens</taxon>
    </lineage>
</organism>
<dbReference type="EMBL" id="CP064942">
    <property type="protein sequence ID" value="QPH54190.1"/>
    <property type="molecule type" value="Genomic_DNA"/>
</dbReference>
<dbReference type="CDD" id="cd01324">
    <property type="entry name" value="cbb3_Oxidase_CcoQ"/>
    <property type="match status" value="1"/>
</dbReference>
<keyword evidence="1" id="KW-0472">Membrane</keyword>
<evidence type="ECO:0000313" key="2">
    <source>
        <dbReference type="EMBL" id="QPH54190.1"/>
    </source>
</evidence>
<dbReference type="Proteomes" id="UP000594800">
    <property type="component" value="Chromosome"/>
</dbReference>
<keyword evidence="1" id="KW-0812">Transmembrane</keyword>
<feature type="transmembrane region" description="Helical" evidence="1">
    <location>
        <begin position="14"/>
        <end position="31"/>
    </location>
</feature>
<proteinExistence type="predicted"/>